<accession>A0A4S2MRT7</accession>
<evidence type="ECO:0000313" key="2">
    <source>
        <dbReference type="Proteomes" id="UP000298138"/>
    </source>
</evidence>
<sequence>MPSGAIAMLGWLKSGWAGDAHTHRAAPFSKSNLYRLGEPTELMVGSSPSASDVAGVWWTPTAWSLAQEPSTSSGLPCTVVCRFSCGTPQGKSLSEVEQSMCATSLACSRIWSACWWHRASFDRSAHAVWERCVGSEDSWKRK</sequence>
<evidence type="ECO:0000313" key="1">
    <source>
        <dbReference type="EMBL" id="TGZ78919.1"/>
    </source>
</evidence>
<organism evidence="1 2">
    <name type="scientific">Ascodesmis nigricans</name>
    <dbReference type="NCBI Taxonomy" id="341454"/>
    <lineage>
        <taxon>Eukaryota</taxon>
        <taxon>Fungi</taxon>
        <taxon>Dikarya</taxon>
        <taxon>Ascomycota</taxon>
        <taxon>Pezizomycotina</taxon>
        <taxon>Pezizomycetes</taxon>
        <taxon>Pezizales</taxon>
        <taxon>Ascodesmidaceae</taxon>
        <taxon>Ascodesmis</taxon>
    </lineage>
</organism>
<reference evidence="1 2" key="1">
    <citation type="submission" date="2019-04" db="EMBL/GenBank/DDBJ databases">
        <title>Comparative genomics and transcriptomics to analyze fruiting body development in filamentous ascomycetes.</title>
        <authorList>
            <consortium name="DOE Joint Genome Institute"/>
            <person name="Lutkenhaus R."/>
            <person name="Traeger S."/>
            <person name="Breuer J."/>
            <person name="Kuo A."/>
            <person name="Lipzen A."/>
            <person name="Pangilinan J."/>
            <person name="Dilworth D."/>
            <person name="Sandor L."/>
            <person name="Poggeler S."/>
            <person name="Barry K."/>
            <person name="Grigoriev I.V."/>
            <person name="Nowrousian M."/>
        </authorList>
    </citation>
    <scope>NUCLEOTIDE SEQUENCE [LARGE SCALE GENOMIC DNA]</scope>
    <source>
        <strain evidence="1 2">CBS 389.68</strain>
    </source>
</reference>
<name>A0A4S2MRT7_9PEZI</name>
<dbReference type="EMBL" id="ML220136">
    <property type="protein sequence ID" value="TGZ78919.1"/>
    <property type="molecule type" value="Genomic_DNA"/>
</dbReference>
<proteinExistence type="predicted"/>
<protein>
    <submittedName>
        <fullName evidence="1">Uncharacterized protein</fullName>
    </submittedName>
</protein>
<dbReference type="AlphaFoldDB" id="A0A4S2MRT7"/>
<gene>
    <name evidence="1" type="ORF">EX30DRAFT_124477</name>
</gene>
<keyword evidence="2" id="KW-1185">Reference proteome</keyword>
<dbReference type="Proteomes" id="UP000298138">
    <property type="component" value="Unassembled WGS sequence"/>
</dbReference>
<dbReference type="InParanoid" id="A0A4S2MRT7"/>